<dbReference type="PANTHER" id="PTHR22935">
    <property type="entry name" value="PENICILLIN-BINDING PROTEIN"/>
    <property type="match status" value="1"/>
</dbReference>
<feature type="domain" description="Beta-lactamase-related" evidence="2">
    <location>
        <begin position="85"/>
        <end position="161"/>
    </location>
</feature>
<name>A0A1S8A9S0_ROSNE</name>
<dbReference type="AlphaFoldDB" id="A0A1S8A9S0"/>
<dbReference type="OrthoDB" id="10250282at2759"/>
<accession>A0A1S8A9S0</accession>
<dbReference type="EMBL" id="DF977495">
    <property type="protein sequence ID" value="GAW26799.1"/>
    <property type="molecule type" value="Genomic_DNA"/>
</dbReference>
<dbReference type="InterPro" id="IPR001466">
    <property type="entry name" value="Beta-lactam-related"/>
</dbReference>
<sequence>MASFLLGPVYDPPTGLLISDALIAWSSQLSGNLTQVLQTGQSAFGDFEANTSSVSITIVSTQDAEDAPFFDFHYASPFLNDSDGGTNSVTKNSIYRIGSISKLVTAYALLVGYGWESWDHPVTQYIPELRVGASDGAGDPVEDASWDEITIGALASHLSGIGRDCK</sequence>
<evidence type="ECO:0000259" key="2">
    <source>
        <dbReference type="Pfam" id="PF00144"/>
    </source>
</evidence>
<evidence type="ECO:0000256" key="1">
    <source>
        <dbReference type="ARBA" id="ARBA00038473"/>
    </source>
</evidence>
<protein>
    <submittedName>
        <fullName evidence="3">Putative beta-lactamase transpeptidase-like</fullName>
    </submittedName>
</protein>
<dbReference type="Gene3D" id="3.40.710.10">
    <property type="entry name" value="DD-peptidase/beta-lactamase superfamily"/>
    <property type="match status" value="1"/>
</dbReference>
<dbReference type="InterPro" id="IPR051478">
    <property type="entry name" value="Beta-lactamase-like_AB/R"/>
</dbReference>
<dbReference type="InterPro" id="IPR012338">
    <property type="entry name" value="Beta-lactam/transpept-like"/>
</dbReference>
<dbReference type="SUPFAM" id="SSF56601">
    <property type="entry name" value="beta-lactamase/transpeptidase-like"/>
    <property type="match status" value="1"/>
</dbReference>
<organism evidence="3">
    <name type="scientific">Rosellinia necatrix</name>
    <name type="common">White root-rot fungus</name>
    <dbReference type="NCBI Taxonomy" id="77044"/>
    <lineage>
        <taxon>Eukaryota</taxon>
        <taxon>Fungi</taxon>
        <taxon>Dikarya</taxon>
        <taxon>Ascomycota</taxon>
        <taxon>Pezizomycotina</taxon>
        <taxon>Sordariomycetes</taxon>
        <taxon>Xylariomycetidae</taxon>
        <taxon>Xylariales</taxon>
        <taxon>Xylariaceae</taxon>
        <taxon>Rosellinia</taxon>
    </lineage>
</organism>
<comment type="similarity">
    <text evidence="1">Belongs to the beta-lactamase family.</text>
</comment>
<evidence type="ECO:0000313" key="3">
    <source>
        <dbReference type="EMBL" id="GAW26799.1"/>
    </source>
</evidence>
<proteinExistence type="inferred from homology"/>
<dbReference type="PANTHER" id="PTHR22935:SF95">
    <property type="entry name" value="BETA-LACTAMASE-LIKE 1-RELATED"/>
    <property type="match status" value="1"/>
</dbReference>
<gene>
    <name evidence="3" type="ORF">SAMD00023353_5000330</name>
</gene>
<dbReference type="Pfam" id="PF00144">
    <property type="entry name" value="Beta-lactamase"/>
    <property type="match status" value="1"/>
</dbReference>
<keyword evidence="4" id="KW-1185">Reference proteome</keyword>
<dbReference type="Proteomes" id="UP000054516">
    <property type="component" value="Unassembled WGS sequence"/>
</dbReference>
<reference evidence="3" key="1">
    <citation type="submission" date="2016-03" db="EMBL/GenBank/DDBJ databases">
        <title>Draft genome sequence of Rosellinia necatrix.</title>
        <authorList>
            <person name="Kanematsu S."/>
        </authorList>
    </citation>
    <scope>NUCLEOTIDE SEQUENCE [LARGE SCALE GENOMIC DNA]</scope>
    <source>
        <strain evidence="3">W97</strain>
    </source>
</reference>
<evidence type="ECO:0000313" key="4">
    <source>
        <dbReference type="Proteomes" id="UP000054516"/>
    </source>
</evidence>
<dbReference type="STRING" id="77044.A0A1S8A9S0"/>